<accession>A0A7S0W891</accession>
<dbReference type="PANTHER" id="PTHR46401">
    <property type="entry name" value="GLYCOSYLTRANSFERASE WBBK-RELATED"/>
    <property type="match status" value="1"/>
</dbReference>
<name>A0A7S0W891_9CRYP</name>
<dbReference type="EMBL" id="HBFN01037124">
    <property type="protein sequence ID" value="CAD8807878.1"/>
    <property type="molecule type" value="Transcribed_RNA"/>
</dbReference>
<dbReference type="PANTHER" id="PTHR46401:SF2">
    <property type="entry name" value="GLYCOSYLTRANSFERASE WBBK-RELATED"/>
    <property type="match status" value="1"/>
</dbReference>
<feature type="region of interest" description="Disordered" evidence="3">
    <location>
        <begin position="1"/>
        <end position="53"/>
    </location>
</feature>
<keyword evidence="2" id="KW-0808">Transferase</keyword>
<dbReference type="AlphaFoldDB" id="A0A7S0W891"/>
<organism evidence="5">
    <name type="scientific">Hemiselmis tepida</name>
    <dbReference type="NCBI Taxonomy" id="464990"/>
    <lineage>
        <taxon>Eukaryota</taxon>
        <taxon>Cryptophyceae</taxon>
        <taxon>Cryptomonadales</taxon>
        <taxon>Hemiselmidaceae</taxon>
        <taxon>Hemiselmis</taxon>
    </lineage>
</organism>
<evidence type="ECO:0000313" key="5">
    <source>
        <dbReference type="EMBL" id="CAD8807878.1"/>
    </source>
</evidence>
<dbReference type="SUPFAM" id="SSF53756">
    <property type="entry name" value="UDP-Glycosyltransferase/glycogen phosphorylase"/>
    <property type="match status" value="1"/>
</dbReference>
<evidence type="ECO:0000256" key="1">
    <source>
        <dbReference type="ARBA" id="ARBA00022676"/>
    </source>
</evidence>
<evidence type="ECO:0000256" key="3">
    <source>
        <dbReference type="SAM" id="MobiDB-lite"/>
    </source>
</evidence>
<evidence type="ECO:0000259" key="4">
    <source>
        <dbReference type="Pfam" id="PF00534"/>
    </source>
</evidence>
<feature type="compositionally biased region" description="Polar residues" evidence="3">
    <location>
        <begin position="7"/>
        <end position="17"/>
    </location>
</feature>
<sequence>MARKRSTPLQNQWTSHCDSAPPQPVRIDFDGSEMTTPPPPPPPASLEFSPSPQSAAAPGAVLGVAGLIGGNLTVVSGEKGLASSGKCDLSGVNFIFDGIIYHLQNIVKGGFMGGIAKMWYNILPFMIDAVNSAGGQVTNCQVRNFTFDGASNVMCDDLSRVERLPGEKKVFWSSYYRGVPHACFIHMVYDQIPERTGMDHGRHTEYWPRIKNMRHAGGFLSISRATTDDMCALYGMCDRQYVATSDNRISSAFWPRPKDATEAFQKAKGITKPYFLAVGQRFGYKNYAIFWEGIGRLRQEIRDRYMVVLVGKPPHPDSEDPRGMEVKSLQNVDEEHLALLYSGAAAFVYPSRMEGFGMPPLEAAACGANLILGPFHRDRMPQVFGDLASYATTGEEMEAAMTKVYEGKKLDPKILIQRASGWGSDPRHGWNEVAKDYLEYMIHGPFRQGPKGSRKCGGIVQSPLDCRFVTTETGLVLAPATTPAGEARKDSYSGGPAGAVAM</sequence>
<dbReference type="GO" id="GO:0016757">
    <property type="term" value="F:glycosyltransferase activity"/>
    <property type="evidence" value="ECO:0007669"/>
    <property type="project" value="UniProtKB-KW"/>
</dbReference>
<feature type="domain" description="Glycosyl transferase family 1" evidence="4">
    <location>
        <begin position="264"/>
        <end position="373"/>
    </location>
</feature>
<evidence type="ECO:0000256" key="2">
    <source>
        <dbReference type="ARBA" id="ARBA00022679"/>
    </source>
</evidence>
<gene>
    <name evidence="5" type="ORF">HTEP1355_LOCUS21558</name>
</gene>
<proteinExistence type="predicted"/>
<dbReference type="Pfam" id="PF00534">
    <property type="entry name" value="Glycos_transf_1"/>
    <property type="match status" value="1"/>
</dbReference>
<dbReference type="Gene3D" id="3.40.50.2000">
    <property type="entry name" value="Glycogen Phosphorylase B"/>
    <property type="match status" value="1"/>
</dbReference>
<dbReference type="InterPro" id="IPR001296">
    <property type="entry name" value="Glyco_trans_1"/>
</dbReference>
<protein>
    <recommendedName>
        <fullName evidence="4">Glycosyl transferase family 1 domain-containing protein</fullName>
    </recommendedName>
</protein>
<keyword evidence="1" id="KW-0328">Glycosyltransferase</keyword>
<reference evidence="5" key="1">
    <citation type="submission" date="2021-01" db="EMBL/GenBank/DDBJ databases">
        <authorList>
            <person name="Corre E."/>
            <person name="Pelletier E."/>
            <person name="Niang G."/>
            <person name="Scheremetjew M."/>
            <person name="Finn R."/>
            <person name="Kale V."/>
            <person name="Holt S."/>
            <person name="Cochrane G."/>
            <person name="Meng A."/>
            <person name="Brown T."/>
            <person name="Cohen L."/>
        </authorList>
    </citation>
    <scope>NUCLEOTIDE SEQUENCE</scope>
    <source>
        <strain evidence="5">CCMP443</strain>
    </source>
</reference>